<proteinExistence type="predicted"/>
<dbReference type="GO" id="GO:0070072">
    <property type="term" value="P:vacuolar proton-transporting V-type ATPase complex assembly"/>
    <property type="evidence" value="ECO:0007669"/>
    <property type="project" value="InterPro"/>
</dbReference>
<evidence type="ECO:0000256" key="2">
    <source>
        <dbReference type="ARBA" id="ARBA00022692"/>
    </source>
</evidence>
<gene>
    <name evidence="9" type="ORF">HDU87_003995</name>
</gene>
<accession>A0AAD5TQZ5</accession>
<evidence type="ECO:0008006" key="11">
    <source>
        <dbReference type="Google" id="ProtNLM"/>
    </source>
</evidence>
<evidence type="ECO:0000256" key="3">
    <source>
        <dbReference type="ARBA" id="ARBA00022824"/>
    </source>
</evidence>
<evidence type="ECO:0000256" key="8">
    <source>
        <dbReference type="SAM" id="SignalP"/>
    </source>
</evidence>
<evidence type="ECO:0000256" key="1">
    <source>
        <dbReference type="ARBA" id="ARBA00004477"/>
    </source>
</evidence>
<evidence type="ECO:0000313" key="9">
    <source>
        <dbReference type="EMBL" id="KAJ3184594.1"/>
    </source>
</evidence>
<dbReference type="PANTHER" id="PTHR31394">
    <property type="entry name" value="TRANSMEMBRANE PROTEIN 199"/>
    <property type="match status" value="1"/>
</dbReference>
<keyword evidence="4 7" id="KW-1133">Transmembrane helix</keyword>
<keyword evidence="3" id="KW-0256">Endoplasmic reticulum</keyword>
<dbReference type="GO" id="GO:0005789">
    <property type="term" value="C:endoplasmic reticulum membrane"/>
    <property type="evidence" value="ECO:0007669"/>
    <property type="project" value="UniProtKB-SubCell"/>
</dbReference>
<name>A0AAD5TQZ5_9FUNG</name>
<protein>
    <recommendedName>
        <fullName evidence="11">Endoplasmic reticulum-based factor for assembly of V-ATPase-domain-containing protein</fullName>
    </recommendedName>
</protein>
<dbReference type="Pfam" id="PF11712">
    <property type="entry name" value="Vma12"/>
    <property type="match status" value="1"/>
</dbReference>
<feature type="transmembrane region" description="Helical" evidence="7">
    <location>
        <begin position="191"/>
        <end position="209"/>
    </location>
</feature>
<comment type="caution">
    <text evidence="9">The sequence shown here is derived from an EMBL/GenBank/DDBJ whole genome shotgun (WGS) entry which is preliminary data.</text>
</comment>
<feature type="transmembrane region" description="Helical" evidence="7">
    <location>
        <begin position="160"/>
        <end position="179"/>
    </location>
</feature>
<feature type="region of interest" description="Disordered" evidence="6">
    <location>
        <begin position="36"/>
        <end position="56"/>
    </location>
</feature>
<dbReference type="EMBL" id="JADGJQ010000003">
    <property type="protein sequence ID" value="KAJ3184594.1"/>
    <property type="molecule type" value="Genomic_DNA"/>
</dbReference>
<evidence type="ECO:0000256" key="5">
    <source>
        <dbReference type="ARBA" id="ARBA00023136"/>
    </source>
</evidence>
<evidence type="ECO:0000256" key="6">
    <source>
        <dbReference type="SAM" id="MobiDB-lite"/>
    </source>
</evidence>
<dbReference type="AlphaFoldDB" id="A0AAD5TQZ5"/>
<keyword evidence="8" id="KW-0732">Signal</keyword>
<dbReference type="Proteomes" id="UP001212152">
    <property type="component" value="Unassembled WGS sequence"/>
</dbReference>
<feature type="chain" id="PRO_5042139379" description="Endoplasmic reticulum-based factor for assembly of V-ATPase-domain-containing protein" evidence="8">
    <location>
        <begin position="18"/>
        <end position="231"/>
    </location>
</feature>
<dbReference type="InterPro" id="IPR021013">
    <property type="entry name" value="ATPase_Vma12"/>
</dbReference>
<comment type="subcellular location">
    <subcellularLocation>
        <location evidence="1">Endoplasmic reticulum membrane</location>
        <topology evidence="1">Multi-pass membrane protein</topology>
    </subcellularLocation>
</comment>
<evidence type="ECO:0000256" key="4">
    <source>
        <dbReference type="ARBA" id="ARBA00022989"/>
    </source>
</evidence>
<sequence length="231" mass="24563">MVLLAVTPAIAAAVARAGGSTTLSIPLALRTKLVPYHKNERSTEETPASEQQGQKDHIPHSLLAELSAALIAATGQHDQYSLHVLIRGSSLHLPKPPPAPPKSARLLALLDAAQAELSNREYAEMTRGLSTPRGGAGRVVDDVTLNIGGELRDAFRSVSAVFNVLLSMGAVFVAVYWVAGTVSRDVGKRTLLGLFGALMVAIAEGWFFAKDLMSTDGPPAKHTNLRTKKTR</sequence>
<dbReference type="PANTHER" id="PTHR31394:SF1">
    <property type="entry name" value="TRANSMEMBRANE PROTEIN 199"/>
    <property type="match status" value="1"/>
</dbReference>
<evidence type="ECO:0000313" key="10">
    <source>
        <dbReference type="Proteomes" id="UP001212152"/>
    </source>
</evidence>
<keyword evidence="2 7" id="KW-0812">Transmembrane</keyword>
<organism evidence="9 10">
    <name type="scientific">Geranomyces variabilis</name>
    <dbReference type="NCBI Taxonomy" id="109894"/>
    <lineage>
        <taxon>Eukaryota</taxon>
        <taxon>Fungi</taxon>
        <taxon>Fungi incertae sedis</taxon>
        <taxon>Chytridiomycota</taxon>
        <taxon>Chytridiomycota incertae sedis</taxon>
        <taxon>Chytridiomycetes</taxon>
        <taxon>Spizellomycetales</taxon>
        <taxon>Powellomycetaceae</taxon>
        <taxon>Geranomyces</taxon>
    </lineage>
</organism>
<evidence type="ECO:0000256" key="7">
    <source>
        <dbReference type="SAM" id="Phobius"/>
    </source>
</evidence>
<feature type="signal peptide" evidence="8">
    <location>
        <begin position="1"/>
        <end position="17"/>
    </location>
</feature>
<keyword evidence="10" id="KW-1185">Reference proteome</keyword>
<reference evidence="9" key="1">
    <citation type="submission" date="2020-05" db="EMBL/GenBank/DDBJ databases">
        <title>Phylogenomic resolution of chytrid fungi.</title>
        <authorList>
            <person name="Stajich J.E."/>
            <person name="Amses K."/>
            <person name="Simmons R."/>
            <person name="Seto K."/>
            <person name="Myers J."/>
            <person name="Bonds A."/>
            <person name="Quandt C.A."/>
            <person name="Barry K."/>
            <person name="Liu P."/>
            <person name="Grigoriev I."/>
            <person name="Longcore J.E."/>
            <person name="James T.Y."/>
        </authorList>
    </citation>
    <scope>NUCLEOTIDE SEQUENCE</scope>
    <source>
        <strain evidence="9">JEL0379</strain>
    </source>
</reference>
<keyword evidence="5 7" id="KW-0472">Membrane</keyword>